<dbReference type="Pfam" id="PF22752">
    <property type="entry name" value="DUF488-N3i"/>
    <property type="match status" value="1"/>
</dbReference>
<evidence type="ECO:0000313" key="2">
    <source>
        <dbReference type="Proteomes" id="UP000623967"/>
    </source>
</evidence>
<dbReference type="InterPro" id="IPR052552">
    <property type="entry name" value="YeaO-like"/>
</dbReference>
<evidence type="ECO:0000313" key="1">
    <source>
        <dbReference type="EMBL" id="MBL4953618.1"/>
    </source>
</evidence>
<protein>
    <submittedName>
        <fullName evidence="1">DUF488 domain-containing protein</fullName>
    </submittedName>
</protein>
<comment type="caution">
    <text evidence="1">The sequence shown here is derived from an EMBL/GenBank/DDBJ whole genome shotgun (WGS) entry which is preliminary data.</text>
</comment>
<sequence length="126" mass="14958">MMSNIFLKRVYDPYDEADGSRILVDRLWPRGISKENARLTVWLKDVAPSPELRKWFCHKPKLFAEFRERYLEELHTSEPQIQAVKQIFELAEKDRVTLLYGAKDPVYNHAVVLLEELQRLTQTNKK</sequence>
<dbReference type="PANTHER" id="PTHR36849">
    <property type="entry name" value="CYTOPLASMIC PROTEIN-RELATED"/>
    <property type="match status" value="1"/>
</dbReference>
<dbReference type="EMBL" id="JAESWB010000233">
    <property type="protein sequence ID" value="MBL4953618.1"/>
    <property type="molecule type" value="Genomic_DNA"/>
</dbReference>
<proteinExistence type="predicted"/>
<accession>A0ABS1TQL5</accession>
<reference evidence="1 2" key="1">
    <citation type="submission" date="2021-01" db="EMBL/GenBank/DDBJ databases">
        <title>Genome public.</title>
        <authorList>
            <person name="Liu C."/>
            <person name="Sun Q."/>
        </authorList>
    </citation>
    <scope>NUCLEOTIDE SEQUENCE [LARGE SCALE GENOMIC DNA]</scope>
    <source>
        <strain evidence="1 2">YIM B02564</strain>
    </source>
</reference>
<dbReference type="Proteomes" id="UP000623967">
    <property type="component" value="Unassembled WGS sequence"/>
</dbReference>
<keyword evidence="2" id="KW-1185">Reference proteome</keyword>
<name>A0ABS1TQL5_9BACI</name>
<dbReference type="PANTHER" id="PTHR36849:SF1">
    <property type="entry name" value="CYTOPLASMIC PROTEIN"/>
    <property type="match status" value="1"/>
</dbReference>
<organism evidence="1 2">
    <name type="scientific">Neobacillus paridis</name>
    <dbReference type="NCBI Taxonomy" id="2803862"/>
    <lineage>
        <taxon>Bacteria</taxon>
        <taxon>Bacillati</taxon>
        <taxon>Bacillota</taxon>
        <taxon>Bacilli</taxon>
        <taxon>Bacillales</taxon>
        <taxon>Bacillaceae</taxon>
        <taxon>Neobacillus</taxon>
    </lineage>
</organism>
<gene>
    <name evidence="1" type="ORF">JK635_15625</name>
</gene>